<dbReference type="SUPFAM" id="SSF51215">
    <property type="entry name" value="Regulatory protein AraC"/>
    <property type="match status" value="1"/>
</dbReference>
<keyword evidence="3" id="KW-0804">Transcription</keyword>
<keyword evidence="2" id="KW-0238">DNA-binding</keyword>
<dbReference type="SUPFAM" id="SSF46689">
    <property type="entry name" value="Homeodomain-like"/>
    <property type="match status" value="2"/>
</dbReference>
<accession>A0A0R1L992</accession>
<dbReference type="InterPro" id="IPR037923">
    <property type="entry name" value="HTH-like"/>
</dbReference>
<dbReference type="PATRIC" id="fig|1423808.3.peg.2173"/>
<reference evidence="5 6" key="1">
    <citation type="journal article" date="2015" name="Genome Announc.">
        <title>Expanding the biotechnology potential of lactobacilli through comparative genomics of 213 strains and associated genera.</title>
        <authorList>
            <person name="Sun Z."/>
            <person name="Harris H.M."/>
            <person name="McCann A."/>
            <person name="Guo C."/>
            <person name="Argimon S."/>
            <person name="Zhang W."/>
            <person name="Yang X."/>
            <person name="Jeffery I.B."/>
            <person name="Cooney J.C."/>
            <person name="Kagawa T.F."/>
            <person name="Liu W."/>
            <person name="Song Y."/>
            <person name="Salvetti E."/>
            <person name="Wrobel A."/>
            <person name="Rasinkangas P."/>
            <person name="Parkhill J."/>
            <person name="Rea M.C."/>
            <person name="O'Sullivan O."/>
            <person name="Ritari J."/>
            <person name="Douillard F.P."/>
            <person name="Paul Ross R."/>
            <person name="Yang R."/>
            <person name="Briner A.E."/>
            <person name="Felis G.E."/>
            <person name="de Vos W.M."/>
            <person name="Barrangou R."/>
            <person name="Klaenhammer T.R."/>
            <person name="Caufield P.W."/>
            <person name="Cui Y."/>
            <person name="Zhang H."/>
            <person name="O'Toole P.W."/>
        </authorList>
    </citation>
    <scope>NUCLEOTIDE SEQUENCE [LARGE SCALE GENOMIC DNA]</scope>
    <source>
        <strain evidence="5 6">DSM 19904</strain>
    </source>
</reference>
<dbReference type="AlphaFoldDB" id="A0A0R1L992"/>
<dbReference type="InterPro" id="IPR003313">
    <property type="entry name" value="AraC-bd"/>
</dbReference>
<protein>
    <submittedName>
        <fullName evidence="5">Two-component sensor response regulator</fullName>
    </submittedName>
</protein>
<proteinExistence type="predicted"/>
<keyword evidence="1" id="KW-0805">Transcription regulation</keyword>
<sequence length="268" mass="31548">MRIQFMRKGTNLPLFCENIGYNWNQEDVKRPNGYYYYHWLQSERGKGIATVDNQTFELNPGDGFLIRPNVPHQYHSASPYETWITGFFVISGDIIDDLMEFVGIKDFLYLPELHPETFSFIQNSYNDFLKEDLSATLIQSTKIYQFIMLLKNENQGSFNSFDDQAIINPITDYISDNFDHAITNEDLSKYTGYSISHQNKIFREHYGLTPLKYLDDYRLRKSKSLMMIHPDWLIQQIGEAVGYTDISRFIHQFKLSNGITPHQFIKQR</sequence>
<dbReference type="Proteomes" id="UP000051581">
    <property type="component" value="Unassembled WGS sequence"/>
</dbReference>
<evidence type="ECO:0000313" key="5">
    <source>
        <dbReference type="EMBL" id="KRK88882.1"/>
    </source>
</evidence>
<dbReference type="Pfam" id="PF12833">
    <property type="entry name" value="HTH_18"/>
    <property type="match status" value="1"/>
</dbReference>
<evidence type="ECO:0000256" key="2">
    <source>
        <dbReference type="ARBA" id="ARBA00023125"/>
    </source>
</evidence>
<dbReference type="GO" id="GO:0003700">
    <property type="term" value="F:DNA-binding transcription factor activity"/>
    <property type="evidence" value="ECO:0007669"/>
    <property type="project" value="InterPro"/>
</dbReference>
<evidence type="ECO:0000259" key="4">
    <source>
        <dbReference type="PROSITE" id="PS01124"/>
    </source>
</evidence>
<name>A0A0R1L992_9LACO</name>
<dbReference type="PANTHER" id="PTHR43280:SF28">
    <property type="entry name" value="HTH-TYPE TRANSCRIPTIONAL ACTIVATOR RHAS"/>
    <property type="match status" value="1"/>
</dbReference>
<evidence type="ECO:0000256" key="1">
    <source>
        <dbReference type="ARBA" id="ARBA00023015"/>
    </source>
</evidence>
<dbReference type="OrthoDB" id="185320at2"/>
<dbReference type="RefSeq" id="WP_057824282.1">
    <property type="nucleotide sequence ID" value="NZ_AZEA01000005.1"/>
</dbReference>
<keyword evidence="6" id="KW-1185">Reference proteome</keyword>
<organism evidence="5 6">
    <name type="scientific">Lentilactobacillus sunkii DSM 19904</name>
    <dbReference type="NCBI Taxonomy" id="1423808"/>
    <lineage>
        <taxon>Bacteria</taxon>
        <taxon>Bacillati</taxon>
        <taxon>Bacillota</taxon>
        <taxon>Bacilli</taxon>
        <taxon>Lactobacillales</taxon>
        <taxon>Lactobacillaceae</taxon>
        <taxon>Lentilactobacillus</taxon>
    </lineage>
</organism>
<dbReference type="InterPro" id="IPR018060">
    <property type="entry name" value="HTH_AraC"/>
</dbReference>
<dbReference type="PROSITE" id="PS00041">
    <property type="entry name" value="HTH_ARAC_FAMILY_1"/>
    <property type="match status" value="1"/>
</dbReference>
<dbReference type="Pfam" id="PF02311">
    <property type="entry name" value="AraC_binding"/>
    <property type="match status" value="1"/>
</dbReference>
<gene>
    <name evidence="5" type="ORF">FD17_GL002145</name>
</gene>
<dbReference type="EMBL" id="AZEA01000005">
    <property type="protein sequence ID" value="KRK88882.1"/>
    <property type="molecule type" value="Genomic_DNA"/>
</dbReference>
<dbReference type="PROSITE" id="PS01124">
    <property type="entry name" value="HTH_ARAC_FAMILY_2"/>
    <property type="match status" value="1"/>
</dbReference>
<dbReference type="GO" id="GO:0043565">
    <property type="term" value="F:sequence-specific DNA binding"/>
    <property type="evidence" value="ECO:0007669"/>
    <property type="project" value="InterPro"/>
</dbReference>
<dbReference type="Gene3D" id="1.10.10.60">
    <property type="entry name" value="Homeodomain-like"/>
    <property type="match status" value="2"/>
</dbReference>
<comment type="caution">
    <text evidence="5">The sequence shown here is derived from an EMBL/GenBank/DDBJ whole genome shotgun (WGS) entry which is preliminary data.</text>
</comment>
<dbReference type="Gene3D" id="2.60.120.280">
    <property type="entry name" value="Regulatory protein AraC"/>
    <property type="match status" value="1"/>
</dbReference>
<dbReference type="InterPro" id="IPR018062">
    <property type="entry name" value="HTH_AraC-typ_CS"/>
</dbReference>
<dbReference type="SMART" id="SM00342">
    <property type="entry name" value="HTH_ARAC"/>
    <property type="match status" value="1"/>
</dbReference>
<dbReference type="InterPro" id="IPR009057">
    <property type="entry name" value="Homeodomain-like_sf"/>
</dbReference>
<dbReference type="PANTHER" id="PTHR43280">
    <property type="entry name" value="ARAC-FAMILY TRANSCRIPTIONAL REGULATOR"/>
    <property type="match status" value="1"/>
</dbReference>
<evidence type="ECO:0000256" key="3">
    <source>
        <dbReference type="ARBA" id="ARBA00023163"/>
    </source>
</evidence>
<feature type="domain" description="HTH araC/xylS-type" evidence="4">
    <location>
        <begin position="168"/>
        <end position="267"/>
    </location>
</feature>
<evidence type="ECO:0000313" key="6">
    <source>
        <dbReference type="Proteomes" id="UP000051581"/>
    </source>
</evidence>